<dbReference type="SMART" id="SM00404">
    <property type="entry name" value="PTPc_motif"/>
    <property type="match status" value="1"/>
</dbReference>
<evidence type="ECO:0000259" key="16">
    <source>
        <dbReference type="PROSITE" id="PS50056"/>
    </source>
</evidence>
<keyword evidence="6" id="KW-0963">Cytoplasm</keyword>
<dbReference type="InterPro" id="IPR057023">
    <property type="entry name" value="PTP-SAK"/>
</dbReference>
<dbReference type="PROSITE" id="PS50054">
    <property type="entry name" value="TYR_PHOSPHATASE_DUAL"/>
    <property type="match status" value="1"/>
</dbReference>
<dbReference type="AlphaFoldDB" id="A0A6L2PEX5"/>
<evidence type="ECO:0000256" key="11">
    <source>
        <dbReference type="ARBA" id="ARBA00048336"/>
    </source>
</evidence>
<evidence type="ECO:0000313" key="18">
    <source>
        <dbReference type="Proteomes" id="UP000502823"/>
    </source>
</evidence>
<comment type="catalytic activity">
    <reaction evidence="10">
        <text>O-phospho-L-seryl-[protein] + H2O = L-seryl-[protein] + phosphate</text>
        <dbReference type="Rhea" id="RHEA:20629"/>
        <dbReference type="Rhea" id="RHEA-COMP:9863"/>
        <dbReference type="Rhea" id="RHEA-COMP:11604"/>
        <dbReference type="ChEBI" id="CHEBI:15377"/>
        <dbReference type="ChEBI" id="CHEBI:29999"/>
        <dbReference type="ChEBI" id="CHEBI:43474"/>
        <dbReference type="ChEBI" id="CHEBI:83421"/>
        <dbReference type="EC" id="3.1.3.16"/>
    </reaction>
</comment>
<keyword evidence="8" id="KW-0904">Protein phosphatase</keyword>
<comment type="subcellular location">
    <subcellularLocation>
        <location evidence="2">Cytoplasm</location>
        <location evidence="2">Cytosol</location>
    </subcellularLocation>
    <subcellularLocation>
        <location evidence="1">Nucleus</location>
    </subcellularLocation>
</comment>
<evidence type="ECO:0000256" key="8">
    <source>
        <dbReference type="ARBA" id="ARBA00022912"/>
    </source>
</evidence>
<evidence type="ECO:0000256" key="9">
    <source>
        <dbReference type="ARBA" id="ARBA00023242"/>
    </source>
</evidence>
<dbReference type="InterPro" id="IPR020422">
    <property type="entry name" value="TYR_PHOSPHATASE_DUAL_dom"/>
</dbReference>
<dbReference type="InterPro" id="IPR029021">
    <property type="entry name" value="Prot-tyrosine_phosphatase-like"/>
</dbReference>
<evidence type="ECO:0000313" key="17">
    <source>
        <dbReference type="EMBL" id="GFG31089.1"/>
    </source>
</evidence>
<dbReference type="SUPFAM" id="SSF52799">
    <property type="entry name" value="(Phosphotyrosine protein) phosphatases II"/>
    <property type="match status" value="1"/>
</dbReference>
<dbReference type="PROSITE" id="PS50056">
    <property type="entry name" value="TYR_PHOSPHATASE_2"/>
    <property type="match status" value="1"/>
</dbReference>
<dbReference type="GO" id="GO:0005829">
    <property type="term" value="C:cytosol"/>
    <property type="evidence" value="ECO:0007669"/>
    <property type="project" value="UniProtKB-SubCell"/>
</dbReference>
<evidence type="ECO:0000256" key="13">
    <source>
        <dbReference type="ARBA" id="ARBA00068789"/>
    </source>
</evidence>
<keyword evidence="9" id="KW-0539">Nucleus</keyword>
<evidence type="ECO:0000256" key="4">
    <source>
        <dbReference type="ARBA" id="ARBA00013064"/>
    </source>
</evidence>
<dbReference type="Gene3D" id="3.90.190.10">
    <property type="entry name" value="Protein tyrosine phosphatase superfamily"/>
    <property type="match status" value="1"/>
</dbReference>
<dbReference type="InterPro" id="IPR003595">
    <property type="entry name" value="Tyr_Pase_cat"/>
</dbReference>
<evidence type="ECO:0000256" key="3">
    <source>
        <dbReference type="ARBA" id="ARBA00008601"/>
    </source>
</evidence>
<dbReference type="PANTHER" id="PTHR23339">
    <property type="entry name" value="TYROSINE SPECIFIC PROTEIN PHOSPHATASE AND DUAL SPECIFICITY PROTEIN PHOSPHATASE"/>
    <property type="match status" value="1"/>
</dbReference>
<comment type="function">
    <text evidence="12">Protein phosphatase that mediates dephosphorylation of proteins phosphorylated on Tyr and Ser/Thr residues. In vitro, it can dephosphorylate p44-ERK1 (MAPK3) but not p54 SAPK-beta (MAPK10) in vitro. Able to enhance activation of JNK and p38 (MAPK14).</text>
</comment>
<evidence type="ECO:0000256" key="2">
    <source>
        <dbReference type="ARBA" id="ARBA00004514"/>
    </source>
</evidence>
<dbReference type="GO" id="GO:0004722">
    <property type="term" value="F:protein serine/threonine phosphatase activity"/>
    <property type="evidence" value="ECO:0007669"/>
    <property type="project" value="UniProtKB-EC"/>
</dbReference>
<evidence type="ECO:0000256" key="6">
    <source>
        <dbReference type="ARBA" id="ARBA00022490"/>
    </source>
</evidence>
<dbReference type="PROSITE" id="PS00383">
    <property type="entry name" value="TYR_PHOSPHATASE_1"/>
    <property type="match status" value="1"/>
</dbReference>
<comment type="catalytic activity">
    <reaction evidence="11">
        <text>O-phospho-L-threonyl-[protein] + H2O = L-threonyl-[protein] + phosphate</text>
        <dbReference type="Rhea" id="RHEA:47004"/>
        <dbReference type="Rhea" id="RHEA-COMP:11060"/>
        <dbReference type="Rhea" id="RHEA-COMP:11605"/>
        <dbReference type="ChEBI" id="CHEBI:15377"/>
        <dbReference type="ChEBI" id="CHEBI:30013"/>
        <dbReference type="ChEBI" id="CHEBI:43474"/>
        <dbReference type="ChEBI" id="CHEBI:61977"/>
        <dbReference type="EC" id="3.1.3.16"/>
    </reaction>
</comment>
<dbReference type="EMBL" id="BLKM01007598">
    <property type="protein sequence ID" value="GFG31089.1"/>
    <property type="molecule type" value="Genomic_DNA"/>
</dbReference>
<feature type="domain" description="Tyrosine specific protein phosphatases" evidence="16">
    <location>
        <begin position="133"/>
        <end position="198"/>
    </location>
</feature>
<dbReference type="InterPro" id="IPR000387">
    <property type="entry name" value="Tyr_Pase_dom"/>
</dbReference>
<dbReference type="CDD" id="cd14504">
    <property type="entry name" value="DUSP23"/>
    <property type="match status" value="1"/>
</dbReference>
<keyword evidence="18" id="KW-1185">Reference proteome</keyword>
<organism evidence="17 18">
    <name type="scientific">Coptotermes formosanus</name>
    <name type="common">Formosan subterranean termite</name>
    <dbReference type="NCBI Taxonomy" id="36987"/>
    <lineage>
        <taxon>Eukaryota</taxon>
        <taxon>Metazoa</taxon>
        <taxon>Ecdysozoa</taxon>
        <taxon>Arthropoda</taxon>
        <taxon>Hexapoda</taxon>
        <taxon>Insecta</taxon>
        <taxon>Pterygota</taxon>
        <taxon>Neoptera</taxon>
        <taxon>Polyneoptera</taxon>
        <taxon>Dictyoptera</taxon>
        <taxon>Blattodea</taxon>
        <taxon>Blattoidea</taxon>
        <taxon>Termitoidae</taxon>
        <taxon>Rhinotermitidae</taxon>
        <taxon>Coptotermes</taxon>
    </lineage>
</organism>
<dbReference type="InterPro" id="IPR016130">
    <property type="entry name" value="Tyr_Pase_AS"/>
</dbReference>
<dbReference type="InParanoid" id="A0A6L2PEX5"/>
<dbReference type="InterPro" id="IPR050561">
    <property type="entry name" value="PTP"/>
</dbReference>
<evidence type="ECO:0000256" key="10">
    <source>
        <dbReference type="ARBA" id="ARBA00047761"/>
    </source>
</evidence>
<evidence type="ECO:0000256" key="1">
    <source>
        <dbReference type="ARBA" id="ARBA00004123"/>
    </source>
</evidence>
<evidence type="ECO:0000256" key="14">
    <source>
        <dbReference type="ARBA" id="ARBA00081937"/>
    </source>
</evidence>
<sequence>MRDRESISHGTFGVANIVQSVVVQEKEEDSMGQLAREMQVEVSFQRENITNMENKDREGVCAPFNFSWVVRDELAAMACPRMPSNIRFLEKESVKFLVTLSPEKRPPVHTFPDLKWTEIPIQEFCSPSVSQIKAFIDVCQECKTKKEAVGVHCRMGRGRTGVMAACFLVHFYGQSPETAVTNVRLMRPGSVETYEQEKAVVKYYDYLQSI</sequence>
<feature type="domain" description="Tyrosine-protein phosphatase" evidence="15">
    <location>
        <begin position="65"/>
        <end position="210"/>
    </location>
</feature>
<protein>
    <recommendedName>
        <fullName evidence="13">Dual specificity protein phosphatase 23</fullName>
        <ecNumber evidence="5">3.1.3.16</ecNumber>
        <ecNumber evidence="4">3.1.3.48</ecNumber>
    </recommendedName>
    <alternativeName>
        <fullName evidence="14">Low molecular mass dual specificity phosphatase 3</fullName>
    </alternativeName>
</protein>
<dbReference type="OrthoDB" id="19045at2759"/>
<comment type="similarity">
    <text evidence="3">Belongs to the protein-tyrosine phosphatase family. Non-receptor class dual specificity subfamily.</text>
</comment>
<dbReference type="EC" id="3.1.3.16" evidence="5"/>
<dbReference type="Proteomes" id="UP000502823">
    <property type="component" value="Unassembled WGS sequence"/>
</dbReference>
<evidence type="ECO:0000256" key="5">
    <source>
        <dbReference type="ARBA" id="ARBA00013081"/>
    </source>
</evidence>
<evidence type="ECO:0000259" key="15">
    <source>
        <dbReference type="PROSITE" id="PS50054"/>
    </source>
</evidence>
<evidence type="ECO:0000256" key="12">
    <source>
        <dbReference type="ARBA" id="ARBA00053915"/>
    </source>
</evidence>
<accession>A0A6L2PEX5</accession>
<dbReference type="EC" id="3.1.3.48" evidence="4"/>
<evidence type="ECO:0000256" key="7">
    <source>
        <dbReference type="ARBA" id="ARBA00022801"/>
    </source>
</evidence>
<keyword evidence="7" id="KW-0378">Hydrolase</keyword>
<dbReference type="GO" id="GO:0004725">
    <property type="term" value="F:protein tyrosine phosphatase activity"/>
    <property type="evidence" value="ECO:0007669"/>
    <property type="project" value="UniProtKB-EC"/>
</dbReference>
<proteinExistence type="inferred from homology"/>
<comment type="caution">
    <text evidence="17">The sequence shown here is derived from an EMBL/GenBank/DDBJ whole genome shotgun (WGS) entry which is preliminary data.</text>
</comment>
<name>A0A6L2PEX5_COPFO</name>
<reference evidence="18" key="1">
    <citation type="submission" date="2020-01" db="EMBL/GenBank/DDBJ databases">
        <title>Draft genome sequence of the Termite Coptotermes fromosanus.</title>
        <authorList>
            <person name="Itakura S."/>
            <person name="Yosikawa Y."/>
            <person name="Umezawa K."/>
        </authorList>
    </citation>
    <scope>NUCLEOTIDE SEQUENCE [LARGE SCALE GENOMIC DNA]</scope>
</reference>
<dbReference type="Pfam" id="PF22784">
    <property type="entry name" value="PTP-SAK"/>
    <property type="match status" value="1"/>
</dbReference>
<dbReference type="GO" id="GO:0005634">
    <property type="term" value="C:nucleus"/>
    <property type="evidence" value="ECO:0007669"/>
    <property type="project" value="UniProtKB-SubCell"/>
</dbReference>
<gene>
    <name evidence="17" type="ORF">Cfor_00697</name>
</gene>
<dbReference type="FunFam" id="3.90.190.10:FF:000063">
    <property type="entry name" value="Dual specificity phosphatase 23"/>
    <property type="match status" value="1"/>
</dbReference>